<dbReference type="RefSeq" id="WP_105063563.1">
    <property type="nucleotide sequence ID" value="NZ_BSOU01000002.1"/>
</dbReference>
<dbReference type="Proteomes" id="UP001156660">
    <property type="component" value="Unassembled WGS sequence"/>
</dbReference>
<accession>A0A2S7X5Y8</accession>
<dbReference type="EMBL" id="MSCP01000002">
    <property type="protein sequence ID" value="PQJ86743.1"/>
    <property type="molecule type" value="Genomic_DNA"/>
</dbReference>
<evidence type="ECO:0000313" key="4">
    <source>
        <dbReference type="Proteomes" id="UP000239273"/>
    </source>
</evidence>
<dbReference type="OrthoDB" id="5879358at2"/>
<feature type="signal peptide" evidence="1">
    <location>
        <begin position="1"/>
        <end position="23"/>
    </location>
</feature>
<dbReference type="EMBL" id="BSOU01000002">
    <property type="protein sequence ID" value="GLR74152.1"/>
    <property type="molecule type" value="Genomic_DNA"/>
</dbReference>
<evidence type="ECO:0000313" key="5">
    <source>
        <dbReference type="Proteomes" id="UP001156660"/>
    </source>
</evidence>
<organism evidence="3 4">
    <name type="scientific">Aliivibrio sifiae</name>
    <dbReference type="NCBI Taxonomy" id="566293"/>
    <lineage>
        <taxon>Bacteria</taxon>
        <taxon>Pseudomonadati</taxon>
        <taxon>Pseudomonadota</taxon>
        <taxon>Gammaproteobacteria</taxon>
        <taxon>Vibrionales</taxon>
        <taxon>Vibrionaceae</taxon>
        <taxon>Aliivibrio</taxon>
    </lineage>
</organism>
<protein>
    <submittedName>
        <fullName evidence="3">Uncharacterized protein</fullName>
    </submittedName>
</protein>
<keyword evidence="5" id="KW-1185">Reference proteome</keyword>
<sequence length="163" mass="17874">MKNKKHALVIAAASLLTTLTVHASPPDSSTTGEVIFSGTVEEQCGIEATEASADLAFGDAYNSSKAQVKLISNSGQHVHFKASTIDTSSFESQIESKDVYFKTEGTIAVDQNADEWLKKTIIERDDIKQNNHIDLLARVNIDEGDLDANDNYEIKTTWTIECH</sequence>
<reference evidence="2" key="4">
    <citation type="submission" date="2023-01" db="EMBL/GenBank/DDBJ databases">
        <title>Draft genome sequence of Aliivibrio sifiae strain NBRC 105001.</title>
        <authorList>
            <person name="Sun Q."/>
            <person name="Mori K."/>
        </authorList>
    </citation>
    <scope>NUCLEOTIDE SEQUENCE</scope>
    <source>
        <strain evidence="2">NBRC 105001</strain>
    </source>
</reference>
<name>A0A2S7X5Y8_9GAMM</name>
<evidence type="ECO:0000313" key="3">
    <source>
        <dbReference type="EMBL" id="PQJ86743.1"/>
    </source>
</evidence>
<keyword evidence="1" id="KW-0732">Signal</keyword>
<reference evidence="5" key="3">
    <citation type="journal article" date="2019" name="Int. J. Syst. Evol. Microbiol.">
        <title>The Global Catalogue of Microorganisms (GCM) 10K type strain sequencing project: providing services to taxonomists for standard genome sequencing and annotation.</title>
        <authorList>
            <consortium name="The Broad Institute Genomics Platform"/>
            <consortium name="The Broad Institute Genome Sequencing Center for Infectious Disease"/>
            <person name="Wu L."/>
            <person name="Ma J."/>
        </authorList>
    </citation>
    <scope>NUCLEOTIDE SEQUENCE [LARGE SCALE GENOMIC DNA]</scope>
    <source>
        <strain evidence="5">NBRC 105001</strain>
    </source>
</reference>
<dbReference type="Proteomes" id="UP000239273">
    <property type="component" value="Unassembled WGS sequence"/>
</dbReference>
<comment type="caution">
    <text evidence="3">The sequence shown here is derived from an EMBL/GenBank/DDBJ whole genome shotgun (WGS) entry which is preliminary data.</text>
</comment>
<reference evidence="2" key="1">
    <citation type="journal article" date="2014" name="Int. J. Syst. Evol. Microbiol.">
        <title>Complete genome of a new Firmicutes species belonging to the dominant human colonic microbiota ('Ruminococcus bicirculans') reveals two chromosomes and a selective capacity to utilize plant glucans.</title>
        <authorList>
            <consortium name="NISC Comparative Sequencing Program"/>
            <person name="Wegmann U."/>
            <person name="Louis P."/>
            <person name="Goesmann A."/>
            <person name="Henrissat B."/>
            <person name="Duncan S.H."/>
            <person name="Flint H.J."/>
        </authorList>
    </citation>
    <scope>NUCLEOTIDE SEQUENCE</scope>
    <source>
        <strain evidence="2">NBRC 105001</strain>
    </source>
</reference>
<reference evidence="3 4" key="2">
    <citation type="submission" date="2016-12" db="EMBL/GenBank/DDBJ databases">
        <title>Diversity of luminous bacteria.</title>
        <authorList>
            <person name="Yoshizawa S."/>
            <person name="Kogure K."/>
        </authorList>
    </citation>
    <scope>NUCLEOTIDE SEQUENCE [LARGE SCALE GENOMIC DNA]</scope>
    <source>
        <strain evidence="3 4">NBRC 105001</strain>
    </source>
</reference>
<dbReference type="AlphaFoldDB" id="A0A2S7X5Y8"/>
<gene>
    <name evidence="3" type="ORF">BTO23_11390</name>
    <name evidence="2" type="ORF">GCM10007855_10260</name>
</gene>
<proteinExistence type="predicted"/>
<feature type="chain" id="PRO_5015596409" evidence="1">
    <location>
        <begin position="24"/>
        <end position="163"/>
    </location>
</feature>
<evidence type="ECO:0000313" key="2">
    <source>
        <dbReference type="EMBL" id="GLR74152.1"/>
    </source>
</evidence>
<evidence type="ECO:0000256" key="1">
    <source>
        <dbReference type="SAM" id="SignalP"/>
    </source>
</evidence>